<comment type="caution">
    <text evidence="1">The sequence shown here is derived from an EMBL/GenBank/DDBJ whole genome shotgun (WGS) entry which is preliminary data.</text>
</comment>
<reference evidence="2" key="1">
    <citation type="journal article" date="2024" name="IScience">
        <title>Strigolactones Initiate the Formation of Haustorium-like Structures in Castilleja.</title>
        <authorList>
            <person name="Buerger M."/>
            <person name="Peterson D."/>
            <person name="Chory J."/>
        </authorList>
    </citation>
    <scope>NUCLEOTIDE SEQUENCE [LARGE SCALE GENOMIC DNA]</scope>
</reference>
<evidence type="ECO:0000313" key="1">
    <source>
        <dbReference type="EMBL" id="KAL3626970.1"/>
    </source>
</evidence>
<dbReference type="Proteomes" id="UP001632038">
    <property type="component" value="Unassembled WGS sequence"/>
</dbReference>
<gene>
    <name evidence="1" type="ORF">CASFOL_029183</name>
</gene>
<dbReference type="AlphaFoldDB" id="A0ABD3CAV3"/>
<organism evidence="1 2">
    <name type="scientific">Castilleja foliolosa</name>
    <dbReference type="NCBI Taxonomy" id="1961234"/>
    <lineage>
        <taxon>Eukaryota</taxon>
        <taxon>Viridiplantae</taxon>
        <taxon>Streptophyta</taxon>
        <taxon>Embryophyta</taxon>
        <taxon>Tracheophyta</taxon>
        <taxon>Spermatophyta</taxon>
        <taxon>Magnoliopsida</taxon>
        <taxon>eudicotyledons</taxon>
        <taxon>Gunneridae</taxon>
        <taxon>Pentapetalae</taxon>
        <taxon>asterids</taxon>
        <taxon>lamiids</taxon>
        <taxon>Lamiales</taxon>
        <taxon>Orobanchaceae</taxon>
        <taxon>Pedicularideae</taxon>
        <taxon>Castillejinae</taxon>
        <taxon>Castilleja</taxon>
    </lineage>
</organism>
<sequence length="90" mass="9498">MASADNTVENNNMEIQLYQPSQVGETAAAAAAANLTNAADANPANAADSSTTIFDNNNSNFMKLISKHVWSQETESTSNCASQDEANKQS</sequence>
<accession>A0ABD3CAV3</accession>
<protein>
    <submittedName>
        <fullName evidence="1">Uncharacterized protein</fullName>
    </submittedName>
</protein>
<evidence type="ECO:0000313" key="2">
    <source>
        <dbReference type="Proteomes" id="UP001632038"/>
    </source>
</evidence>
<proteinExistence type="predicted"/>
<name>A0ABD3CAV3_9LAMI</name>
<dbReference type="EMBL" id="JAVIJP010000040">
    <property type="protein sequence ID" value="KAL3626970.1"/>
    <property type="molecule type" value="Genomic_DNA"/>
</dbReference>
<keyword evidence="2" id="KW-1185">Reference proteome</keyword>